<proteinExistence type="inferred from homology"/>
<protein>
    <submittedName>
        <fullName evidence="8">MmpS family transport accessory protein</fullName>
    </submittedName>
</protein>
<name>A0ABW7YLY6_9ACTN</name>
<evidence type="ECO:0000256" key="7">
    <source>
        <dbReference type="SAM" id="MobiDB-lite"/>
    </source>
</evidence>
<keyword evidence="9" id="KW-1185">Reference proteome</keyword>
<comment type="subcellular location">
    <subcellularLocation>
        <location evidence="1">Cell membrane</location>
    </subcellularLocation>
</comment>
<gene>
    <name evidence="8" type="ORF">ACIBG2_06035</name>
</gene>
<evidence type="ECO:0000256" key="1">
    <source>
        <dbReference type="ARBA" id="ARBA00004236"/>
    </source>
</evidence>
<comment type="caution">
    <text evidence="8">The sequence shown here is derived from an EMBL/GenBank/DDBJ whole genome shotgun (WGS) entry which is preliminary data.</text>
</comment>
<keyword evidence="5" id="KW-1133">Transmembrane helix</keyword>
<evidence type="ECO:0000256" key="5">
    <source>
        <dbReference type="ARBA" id="ARBA00022989"/>
    </source>
</evidence>
<dbReference type="InterPro" id="IPR008693">
    <property type="entry name" value="MmpS"/>
</dbReference>
<keyword evidence="6" id="KW-0472">Membrane</keyword>
<sequence length="155" mass="16080">MALVIGVPLLLLGSCTAVFLVIGDSGSDRTSVITQPGPKGTEQPAQQQNSAPPASTTQAENAGKKVVLEVVGADGAASISTLTYMVKWDLKQESGLPLPWTKEISSDQPYPLSLIAQNAGQSGAITCRIKVDGNVIREAKGEGMYGVCNVRADAP</sequence>
<feature type="region of interest" description="Disordered" evidence="7">
    <location>
        <begin position="30"/>
        <end position="60"/>
    </location>
</feature>
<evidence type="ECO:0000256" key="4">
    <source>
        <dbReference type="ARBA" id="ARBA00022692"/>
    </source>
</evidence>
<evidence type="ECO:0000256" key="6">
    <source>
        <dbReference type="ARBA" id="ARBA00023136"/>
    </source>
</evidence>
<organism evidence="8 9">
    <name type="scientific">Nonomuraea typhae</name>
    <dbReference type="NCBI Taxonomy" id="2603600"/>
    <lineage>
        <taxon>Bacteria</taxon>
        <taxon>Bacillati</taxon>
        <taxon>Actinomycetota</taxon>
        <taxon>Actinomycetes</taxon>
        <taxon>Streptosporangiales</taxon>
        <taxon>Streptosporangiaceae</taxon>
        <taxon>Nonomuraea</taxon>
    </lineage>
</organism>
<evidence type="ECO:0000256" key="2">
    <source>
        <dbReference type="ARBA" id="ARBA00007531"/>
    </source>
</evidence>
<accession>A0ABW7YLY6</accession>
<evidence type="ECO:0000256" key="3">
    <source>
        <dbReference type="ARBA" id="ARBA00022475"/>
    </source>
</evidence>
<evidence type="ECO:0000313" key="8">
    <source>
        <dbReference type="EMBL" id="MFI6496920.1"/>
    </source>
</evidence>
<evidence type="ECO:0000313" key="9">
    <source>
        <dbReference type="Proteomes" id="UP001612741"/>
    </source>
</evidence>
<dbReference type="Pfam" id="PF05423">
    <property type="entry name" value="Mycobact_memb"/>
    <property type="match status" value="1"/>
</dbReference>
<dbReference type="InterPro" id="IPR038468">
    <property type="entry name" value="MmpS_C"/>
</dbReference>
<keyword evidence="4" id="KW-0812">Transmembrane</keyword>
<keyword evidence="3" id="KW-1003">Cell membrane</keyword>
<dbReference type="Gene3D" id="2.60.40.2880">
    <property type="entry name" value="MmpS1-5, C-terminal soluble domain"/>
    <property type="match status" value="1"/>
</dbReference>
<comment type="similarity">
    <text evidence="2">Belongs to the MmpS family.</text>
</comment>
<feature type="compositionally biased region" description="Low complexity" evidence="7">
    <location>
        <begin position="43"/>
        <end position="55"/>
    </location>
</feature>
<dbReference type="RefSeq" id="WP_397079421.1">
    <property type="nucleotide sequence ID" value="NZ_JBITGY010000002.1"/>
</dbReference>
<dbReference type="Proteomes" id="UP001612741">
    <property type="component" value="Unassembled WGS sequence"/>
</dbReference>
<dbReference type="EMBL" id="JBITGY010000002">
    <property type="protein sequence ID" value="MFI6496920.1"/>
    <property type="molecule type" value="Genomic_DNA"/>
</dbReference>
<reference evidence="8 9" key="1">
    <citation type="submission" date="2024-10" db="EMBL/GenBank/DDBJ databases">
        <title>The Natural Products Discovery Center: Release of the First 8490 Sequenced Strains for Exploring Actinobacteria Biosynthetic Diversity.</title>
        <authorList>
            <person name="Kalkreuter E."/>
            <person name="Kautsar S.A."/>
            <person name="Yang D."/>
            <person name="Bader C.D."/>
            <person name="Teijaro C.N."/>
            <person name="Fluegel L."/>
            <person name="Davis C.M."/>
            <person name="Simpson J.R."/>
            <person name="Lauterbach L."/>
            <person name="Steele A.D."/>
            <person name="Gui C."/>
            <person name="Meng S."/>
            <person name="Li G."/>
            <person name="Viehrig K."/>
            <person name="Ye F."/>
            <person name="Su P."/>
            <person name="Kiefer A.F."/>
            <person name="Nichols A."/>
            <person name="Cepeda A.J."/>
            <person name="Yan W."/>
            <person name="Fan B."/>
            <person name="Jiang Y."/>
            <person name="Adhikari A."/>
            <person name="Zheng C.-J."/>
            <person name="Schuster L."/>
            <person name="Cowan T.M."/>
            <person name="Smanski M.J."/>
            <person name="Chevrette M.G."/>
            <person name="De Carvalho L.P.S."/>
            <person name="Shen B."/>
        </authorList>
    </citation>
    <scope>NUCLEOTIDE SEQUENCE [LARGE SCALE GENOMIC DNA]</scope>
    <source>
        <strain evidence="8 9">NPDC050545</strain>
    </source>
</reference>